<proteinExistence type="predicted"/>
<reference evidence="1 2" key="1">
    <citation type="journal article" date="2021" name="Front. Genet.">
        <title>Chromosome-Level Genome Assembly Reveals Significant Gene Expansion in the Toll and IMD Signaling Pathways of Dendrolimus kikuchii.</title>
        <authorList>
            <person name="Zhou J."/>
            <person name="Wu P."/>
            <person name="Xiong Z."/>
            <person name="Liu N."/>
            <person name="Zhao N."/>
            <person name="Ji M."/>
            <person name="Qiu Y."/>
            <person name="Yang B."/>
        </authorList>
    </citation>
    <scope>NUCLEOTIDE SEQUENCE [LARGE SCALE GENOMIC DNA]</scope>
    <source>
        <tissue evidence="1">Thorax excepted</tissue>
    </source>
</reference>
<keyword evidence="2" id="KW-1185">Reference proteome</keyword>
<dbReference type="EMBL" id="CM034391">
    <property type="protein sequence ID" value="KAJ0181290.1"/>
    <property type="molecule type" value="Genomic_DNA"/>
</dbReference>
<comment type="caution">
    <text evidence="1">The sequence shown here is derived from an EMBL/GenBank/DDBJ whole genome shotgun (WGS) entry which is preliminary data.</text>
</comment>
<evidence type="ECO:0000313" key="1">
    <source>
        <dbReference type="EMBL" id="KAJ0181290.1"/>
    </source>
</evidence>
<organism evidence="1 2">
    <name type="scientific">Dendrolimus kikuchii</name>
    <dbReference type="NCBI Taxonomy" id="765133"/>
    <lineage>
        <taxon>Eukaryota</taxon>
        <taxon>Metazoa</taxon>
        <taxon>Ecdysozoa</taxon>
        <taxon>Arthropoda</taxon>
        <taxon>Hexapoda</taxon>
        <taxon>Insecta</taxon>
        <taxon>Pterygota</taxon>
        <taxon>Neoptera</taxon>
        <taxon>Endopterygota</taxon>
        <taxon>Lepidoptera</taxon>
        <taxon>Glossata</taxon>
        <taxon>Ditrysia</taxon>
        <taxon>Bombycoidea</taxon>
        <taxon>Lasiocampidae</taxon>
        <taxon>Dendrolimus</taxon>
    </lineage>
</organism>
<protein>
    <submittedName>
        <fullName evidence="1">Uncharacterized protein</fullName>
    </submittedName>
</protein>
<evidence type="ECO:0000313" key="2">
    <source>
        <dbReference type="Proteomes" id="UP000824533"/>
    </source>
</evidence>
<name>A0ACC1DBR3_9NEOP</name>
<accession>A0ACC1DBR3</accession>
<sequence length="268" mass="31386">MLKNYTMYRILIILFCVLCTTYPAYTIDYCINRSPQNSISVNCVLGLWYGVEYIRHLEGDEYISNSKNCFIMHISEQYPVSFYFHLARGKHMTHRGYWEGRPSTENLPQVPYINAKHRQDYRHLRLRWVESGETSEYALYFRNYTAGLWQVVGGQNGTLPSRKNYQQFIGTIQVLNAVNDHLVLNFCQEPTNGRQPQYYSVLLSREPELMANWEIYSIHNMLTNKNLAQTRMTSQVATPSPTRSSWNWKGGFILCGLSEWDRLSLVFS</sequence>
<dbReference type="Proteomes" id="UP000824533">
    <property type="component" value="Linkage Group LG05"/>
</dbReference>
<gene>
    <name evidence="1" type="ORF">K1T71_003375</name>
</gene>